<dbReference type="PANTHER" id="PTHR31511">
    <property type="entry name" value="PROTEIN CBG23764"/>
    <property type="match status" value="1"/>
</dbReference>
<proteinExistence type="predicted"/>
<dbReference type="AlphaFoldDB" id="A0AAW1LYN1"/>
<protein>
    <submittedName>
        <fullName evidence="1">Recombination endonuclease VII</fullName>
    </submittedName>
</protein>
<keyword evidence="1" id="KW-0378">Hydrolase</keyword>
<dbReference type="Pfam" id="PF02945">
    <property type="entry name" value="Endonuclease_7"/>
    <property type="match status" value="1"/>
</dbReference>
<dbReference type="InterPro" id="IPR044925">
    <property type="entry name" value="His-Me_finger_sf"/>
</dbReference>
<accession>A0AAW1LYN1</accession>
<sequence length="411" mass="48631">MGGKRIHMLADPIDNQDCVNKHYLMDVKKATDVKINYVQSIILEQVELLYADNFTNLKQHIDKELDEKKRMKILWKNCLKKIGVTSWMKRWMKLIMKFELDEEMDETNYEITKNCMEKKKKKKNQKKKNGMRSWKKSLNKLRVYRGENAVDTFIRELESDIKFLYENYLSKEVGMQPLTDEERISYEQATVCHICEKAIQAHEEKVRDHDHMTGFYRGAAHMVCNLNYKPPRYIPIILHNLSNYDTHLFVKSLALEKEEIDVIECAHSFRFMSSSLDKLSSYLEDSQCKEVARYFNDEKFELLHRKGVFPYKYVTPMQKLTTPTLPSKHDFYDVISDSAISDEDYCRAGRAWNFYDVISDSAISDEDYCRAGRAWNIFGYATNLYGYAMTFNLPTSEFQWLSNEELEKIDK</sequence>
<comment type="caution">
    <text evidence="1">The sequence shown here is derived from an EMBL/GenBank/DDBJ whole genome shotgun (WGS) entry which is preliminary data.</text>
</comment>
<gene>
    <name evidence="1" type="ORF">QE152_g9407</name>
</gene>
<keyword evidence="1" id="KW-0540">Nuclease</keyword>
<organism evidence="1 2">
    <name type="scientific">Popillia japonica</name>
    <name type="common">Japanese beetle</name>
    <dbReference type="NCBI Taxonomy" id="7064"/>
    <lineage>
        <taxon>Eukaryota</taxon>
        <taxon>Metazoa</taxon>
        <taxon>Ecdysozoa</taxon>
        <taxon>Arthropoda</taxon>
        <taxon>Hexapoda</taxon>
        <taxon>Insecta</taxon>
        <taxon>Pterygota</taxon>
        <taxon>Neoptera</taxon>
        <taxon>Endopterygota</taxon>
        <taxon>Coleoptera</taxon>
        <taxon>Polyphaga</taxon>
        <taxon>Scarabaeiformia</taxon>
        <taxon>Scarabaeidae</taxon>
        <taxon>Rutelinae</taxon>
        <taxon>Popillia</taxon>
    </lineage>
</organism>
<dbReference type="InterPro" id="IPR004211">
    <property type="entry name" value="Endonuclease_7"/>
</dbReference>
<dbReference type="SUPFAM" id="SSF54060">
    <property type="entry name" value="His-Me finger endonucleases"/>
    <property type="match status" value="1"/>
</dbReference>
<evidence type="ECO:0000313" key="1">
    <source>
        <dbReference type="EMBL" id="KAK9738950.1"/>
    </source>
</evidence>
<evidence type="ECO:0000313" key="2">
    <source>
        <dbReference type="Proteomes" id="UP001458880"/>
    </source>
</evidence>
<dbReference type="InterPro" id="IPR038563">
    <property type="entry name" value="Endonuclease_7_sf"/>
</dbReference>
<keyword evidence="1" id="KW-0255">Endonuclease</keyword>
<dbReference type="Gene3D" id="3.40.1800.10">
    <property type="entry name" value="His-Me finger endonucleases"/>
    <property type="match status" value="1"/>
</dbReference>
<dbReference type="PANTHER" id="PTHR31511:SF12">
    <property type="entry name" value="RHO TERMINATION FACTOR N-TERMINAL DOMAIN-CONTAINING PROTEIN"/>
    <property type="match status" value="1"/>
</dbReference>
<dbReference type="GO" id="GO:0004519">
    <property type="term" value="F:endonuclease activity"/>
    <property type="evidence" value="ECO:0007669"/>
    <property type="project" value="UniProtKB-KW"/>
</dbReference>
<keyword evidence="2" id="KW-1185">Reference proteome</keyword>
<dbReference type="Proteomes" id="UP001458880">
    <property type="component" value="Unassembled WGS sequence"/>
</dbReference>
<reference evidence="1 2" key="1">
    <citation type="journal article" date="2024" name="BMC Genomics">
        <title>De novo assembly and annotation of Popillia japonica's genome with initial clues to its potential as an invasive pest.</title>
        <authorList>
            <person name="Cucini C."/>
            <person name="Boschi S."/>
            <person name="Funari R."/>
            <person name="Cardaioli E."/>
            <person name="Iannotti N."/>
            <person name="Marturano G."/>
            <person name="Paoli F."/>
            <person name="Bruttini M."/>
            <person name="Carapelli A."/>
            <person name="Frati F."/>
            <person name="Nardi F."/>
        </authorList>
    </citation>
    <scope>NUCLEOTIDE SEQUENCE [LARGE SCALE GENOMIC DNA]</scope>
    <source>
        <strain evidence="1">DMR45628</strain>
    </source>
</reference>
<name>A0AAW1LYN1_POPJA</name>
<dbReference type="EMBL" id="JASPKY010000080">
    <property type="protein sequence ID" value="KAK9738950.1"/>
    <property type="molecule type" value="Genomic_DNA"/>
</dbReference>